<feature type="transmembrane region" description="Helical" evidence="1">
    <location>
        <begin position="44"/>
        <end position="63"/>
    </location>
</feature>
<gene>
    <name evidence="2" type="ORF">EOE48_23800</name>
</gene>
<keyword evidence="1" id="KW-0472">Membrane</keyword>
<sequence>MSGRSVSDIYSKGVALLGPTVGASFAALVPVLEASLLLGEAPPAASLAGLVVVTLGMATILAGPRREPRPS</sequence>
<proteinExistence type="predicted"/>
<keyword evidence="1" id="KW-0812">Transmembrane</keyword>
<dbReference type="Proteomes" id="UP000286997">
    <property type="component" value="Unassembled WGS sequence"/>
</dbReference>
<protein>
    <submittedName>
        <fullName evidence="2">Uncharacterized protein</fullName>
    </submittedName>
</protein>
<name>A0A437NWE8_9HYPH</name>
<evidence type="ECO:0000313" key="3">
    <source>
        <dbReference type="Proteomes" id="UP000286997"/>
    </source>
</evidence>
<comment type="caution">
    <text evidence="2">The sequence shown here is derived from an EMBL/GenBank/DDBJ whole genome shotgun (WGS) entry which is preliminary data.</text>
</comment>
<dbReference type="EMBL" id="SACP01000032">
    <property type="protein sequence ID" value="RVU14326.1"/>
    <property type="molecule type" value="Genomic_DNA"/>
</dbReference>
<evidence type="ECO:0000256" key="1">
    <source>
        <dbReference type="SAM" id="Phobius"/>
    </source>
</evidence>
<organism evidence="2 3">
    <name type="scientific">Methylobacterium oryzihabitans</name>
    <dbReference type="NCBI Taxonomy" id="2499852"/>
    <lineage>
        <taxon>Bacteria</taxon>
        <taxon>Pseudomonadati</taxon>
        <taxon>Pseudomonadota</taxon>
        <taxon>Alphaproteobacteria</taxon>
        <taxon>Hyphomicrobiales</taxon>
        <taxon>Methylobacteriaceae</taxon>
        <taxon>Methylobacterium</taxon>
    </lineage>
</organism>
<dbReference type="AlphaFoldDB" id="A0A437NWE8"/>
<keyword evidence="3" id="KW-1185">Reference proteome</keyword>
<dbReference type="RefSeq" id="WP_127733373.1">
    <property type="nucleotide sequence ID" value="NZ_SACP01000032.1"/>
</dbReference>
<reference evidence="2 3" key="1">
    <citation type="submission" date="2019-01" db="EMBL/GenBank/DDBJ databases">
        <authorList>
            <person name="Chen W.-M."/>
        </authorList>
    </citation>
    <scope>NUCLEOTIDE SEQUENCE [LARGE SCALE GENOMIC DNA]</scope>
    <source>
        <strain evidence="2 3">TER-1</strain>
    </source>
</reference>
<evidence type="ECO:0000313" key="2">
    <source>
        <dbReference type="EMBL" id="RVU14326.1"/>
    </source>
</evidence>
<accession>A0A437NWE8</accession>
<feature type="transmembrane region" description="Helical" evidence="1">
    <location>
        <begin position="12"/>
        <end position="32"/>
    </location>
</feature>
<dbReference type="SUPFAM" id="SSF103481">
    <property type="entry name" value="Multidrug resistance efflux transporter EmrE"/>
    <property type="match status" value="1"/>
</dbReference>
<keyword evidence="1" id="KW-1133">Transmembrane helix</keyword>
<dbReference type="InterPro" id="IPR037185">
    <property type="entry name" value="EmrE-like"/>
</dbReference>